<evidence type="ECO:0000256" key="6">
    <source>
        <dbReference type="ARBA" id="ARBA00023136"/>
    </source>
</evidence>
<evidence type="ECO:0000256" key="4">
    <source>
        <dbReference type="ARBA" id="ARBA00022692"/>
    </source>
</evidence>
<name>A0A841M4K7_9HYPH</name>
<dbReference type="Proteomes" id="UP000555393">
    <property type="component" value="Unassembled WGS sequence"/>
</dbReference>
<dbReference type="InterPro" id="IPR051539">
    <property type="entry name" value="T4SS-coupling_protein"/>
</dbReference>
<keyword evidence="5 7" id="KW-1133">Transmembrane helix</keyword>
<keyword evidence="6 7" id="KW-0472">Membrane</keyword>
<reference evidence="8 9" key="1">
    <citation type="submission" date="2020-08" db="EMBL/GenBank/DDBJ databases">
        <title>Genomic Encyclopedia of Type Strains, Phase IV (KMG-IV): sequencing the most valuable type-strain genomes for metagenomic binning, comparative biology and taxonomic classification.</title>
        <authorList>
            <person name="Goeker M."/>
        </authorList>
    </citation>
    <scope>NUCLEOTIDE SEQUENCE [LARGE SCALE GENOMIC DNA]</scope>
    <source>
        <strain evidence="8 9">DSM 22336</strain>
    </source>
</reference>
<sequence>MEKPGQFSVVINKTVSFMLETRHWVTMIIAVILAVSAVIFLPNVVAIYPITTYAFLIIALALILDTLGRATEGRRAPLKVIAWICLPLAALIALAPLKGVFGDVQNTVQAWTSAGWSLPRGIWEAFKGLNRYSAPHQQAMLISLALGVTVGALAIIIPLGSILDPRIGRNRKSNTGPWQAGWMSPRDIACLASNKTGLPLALHNGKLLRYLKNDAKGWRGGHHLVVSGTRGGKGVSAVIPAIIDHQGPVVVLDIKGENFAVTRRYRQSLGRKVAVLNPFGIIEDSNDQFNPLDYIRPNELGRDIALVADGLVRPDPGDGAHFSEMARQLVTAAIEVVVTQEEPSRRNLIAVTDLLLSGNLDATLEAWVKNKDLVGHRPAQTAATILRAGDRERGSIQTAVSKAFEWMQSDNMRHFLARSSFNMDDLLEDQVDLFIVVPLDQVDKQAVFMRLFINLVLGTVVRQDGRRKVKAPILLALDEFVRMGRMEQIMNIANVAAGAGVEALFVTQDTGQVEKAYGPNDARSIFGSCITNRVFNLNDIETAEWVARHFGDNTVYSQQVREAKRINEKRDFSYSEQRQKIMTAEQIMGMKTDELLLLVGNRNPLKAKQNIYFKRKNYDGKFDGNPLVL</sequence>
<comment type="caution">
    <text evidence="8">The sequence shown here is derived from an EMBL/GenBank/DDBJ whole genome shotgun (WGS) entry which is preliminary data.</text>
</comment>
<keyword evidence="4 7" id="KW-0812">Transmembrane</keyword>
<keyword evidence="3" id="KW-1003">Cell membrane</keyword>
<comment type="subcellular location">
    <subcellularLocation>
        <location evidence="1">Cell membrane</location>
        <topology evidence="1">Multi-pass membrane protein</topology>
    </subcellularLocation>
</comment>
<evidence type="ECO:0000256" key="3">
    <source>
        <dbReference type="ARBA" id="ARBA00022475"/>
    </source>
</evidence>
<dbReference type="InterPro" id="IPR027417">
    <property type="entry name" value="P-loop_NTPase"/>
</dbReference>
<evidence type="ECO:0000256" key="1">
    <source>
        <dbReference type="ARBA" id="ARBA00004651"/>
    </source>
</evidence>
<evidence type="ECO:0000256" key="5">
    <source>
        <dbReference type="ARBA" id="ARBA00022989"/>
    </source>
</evidence>
<dbReference type="GO" id="GO:0005886">
    <property type="term" value="C:plasma membrane"/>
    <property type="evidence" value="ECO:0007669"/>
    <property type="project" value="UniProtKB-SubCell"/>
</dbReference>
<evidence type="ECO:0000313" key="8">
    <source>
        <dbReference type="EMBL" id="MBB6262699.1"/>
    </source>
</evidence>
<feature type="transmembrane region" description="Helical" evidence="7">
    <location>
        <begin position="80"/>
        <end position="97"/>
    </location>
</feature>
<keyword evidence="9" id="KW-1185">Reference proteome</keyword>
<dbReference type="CDD" id="cd01127">
    <property type="entry name" value="TrwB_TraG_TraD_VirD4"/>
    <property type="match status" value="1"/>
</dbReference>
<dbReference type="AlphaFoldDB" id="A0A841M4K7"/>
<dbReference type="PANTHER" id="PTHR37937">
    <property type="entry name" value="CONJUGATIVE TRANSFER: DNA TRANSPORT"/>
    <property type="match status" value="1"/>
</dbReference>
<dbReference type="Pfam" id="PF02534">
    <property type="entry name" value="T4SS-DNA_transf"/>
    <property type="match status" value="1"/>
</dbReference>
<organism evidence="8 9">
    <name type="scientific">Paenochrobactrum gallinarii</name>
    <dbReference type="NCBI Taxonomy" id="643673"/>
    <lineage>
        <taxon>Bacteria</taxon>
        <taxon>Pseudomonadati</taxon>
        <taxon>Pseudomonadota</taxon>
        <taxon>Alphaproteobacteria</taxon>
        <taxon>Hyphomicrobiales</taxon>
        <taxon>Brucellaceae</taxon>
        <taxon>Paenochrobactrum</taxon>
    </lineage>
</organism>
<protein>
    <submittedName>
        <fullName evidence="8">Type IV secretion system protein VirD4</fullName>
    </submittedName>
</protein>
<feature type="transmembrane region" description="Helical" evidence="7">
    <location>
        <begin position="47"/>
        <end position="68"/>
    </location>
</feature>
<dbReference type="EMBL" id="JACIIU010000070">
    <property type="protein sequence ID" value="MBB6262699.1"/>
    <property type="molecule type" value="Genomic_DNA"/>
</dbReference>
<feature type="transmembrane region" description="Helical" evidence="7">
    <location>
        <begin position="21"/>
        <end position="41"/>
    </location>
</feature>
<dbReference type="RefSeq" id="WP_184224897.1">
    <property type="nucleotide sequence ID" value="NZ_JACIIU010000070.1"/>
</dbReference>
<feature type="transmembrane region" description="Helical" evidence="7">
    <location>
        <begin position="139"/>
        <end position="163"/>
    </location>
</feature>
<comment type="similarity">
    <text evidence="2">Belongs to the VirD4/TraG family.</text>
</comment>
<dbReference type="InterPro" id="IPR003688">
    <property type="entry name" value="TraG/VirD4"/>
</dbReference>
<evidence type="ECO:0000313" key="9">
    <source>
        <dbReference type="Proteomes" id="UP000555393"/>
    </source>
</evidence>
<dbReference type="PANTHER" id="PTHR37937:SF1">
    <property type="entry name" value="CONJUGATIVE TRANSFER: DNA TRANSPORT"/>
    <property type="match status" value="1"/>
</dbReference>
<evidence type="ECO:0000256" key="2">
    <source>
        <dbReference type="ARBA" id="ARBA00008806"/>
    </source>
</evidence>
<proteinExistence type="inferred from homology"/>
<dbReference type="SUPFAM" id="SSF52540">
    <property type="entry name" value="P-loop containing nucleoside triphosphate hydrolases"/>
    <property type="match status" value="1"/>
</dbReference>
<evidence type="ECO:0000256" key="7">
    <source>
        <dbReference type="SAM" id="Phobius"/>
    </source>
</evidence>
<gene>
    <name evidence="8" type="ORF">FHS77_003287</name>
</gene>
<dbReference type="Gene3D" id="3.40.50.300">
    <property type="entry name" value="P-loop containing nucleotide triphosphate hydrolases"/>
    <property type="match status" value="1"/>
</dbReference>
<accession>A0A841M4K7</accession>